<organism evidence="1 2">
    <name type="scientific">Paramecium pentaurelia</name>
    <dbReference type="NCBI Taxonomy" id="43138"/>
    <lineage>
        <taxon>Eukaryota</taxon>
        <taxon>Sar</taxon>
        <taxon>Alveolata</taxon>
        <taxon>Ciliophora</taxon>
        <taxon>Intramacronucleata</taxon>
        <taxon>Oligohymenophorea</taxon>
        <taxon>Peniculida</taxon>
        <taxon>Parameciidae</taxon>
        <taxon>Paramecium</taxon>
    </lineage>
</organism>
<dbReference type="Proteomes" id="UP000689195">
    <property type="component" value="Unassembled WGS sequence"/>
</dbReference>
<evidence type="ECO:0000313" key="1">
    <source>
        <dbReference type="EMBL" id="CAD8179255.1"/>
    </source>
</evidence>
<sequence length="123" mass="14788">MRQRIRINQDDINTKMHYKKAKYNSFNSKNSSYNLLQSLYHLLKKQTSIENNLQLCLQVQIKKVKKIIIKKQQVNDYDLLNLQGKISEFTFLYIFHQSLKENSLLLKAFIKTFNNYIKIHNSF</sequence>
<proteinExistence type="predicted"/>
<name>A0A8S1VSY1_9CILI</name>
<accession>A0A8S1VSY1</accession>
<protein>
    <submittedName>
        <fullName evidence="1">Uncharacterized protein</fullName>
    </submittedName>
</protein>
<gene>
    <name evidence="1" type="ORF">PPENT_87.1.T0710154</name>
</gene>
<reference evidence="1" key="1">
    <citation type="submission" date="2021-01" db="EMBL/GenBank/DDBJ databases">
        <authorList>
            <consortium name="Genoscope - CEA"/>
            <person name="William W."/>
        </authorList>
    </citation>
    <scope>NUCLEOTIDE SEQUENCE</scope>
</reference>
<dbReference type="EMBL" id="CAJJDO010000071">
    <property type="protein sequence ID" value="CAD8179255.1"/>
    <property type="molecule type" value="Genomic_DNA"/>
</dbReference>
<evidence type="ECO:0000313" key="2">
    <source>
        <dbReference type="Proteomes" id="UP000689195"/>
    </source>
</evidence>
<keyword evidence="2" id="KW-1185">Reference proteome</keyword>
<comment type="caution">
    <text evidence="1">The sequence shown here is derived from an EMBL/GenBank/DDBJ whole genome shotgun (WGS) entry which is preliminary data.</text>
</comment>
<dbReference type="AlphaFoldDB" id="A0A8S1VSY1"/>